<dbReference type="PROSITE" id="PS00893">
    <property type="entry name" value="NUDIX_BOX"/>
    <property type="match status" value="1"/>
</dbReference>
<organism evidence="14 15">
    <name type="scientific">Sedimentitalea xiamensis</name>
    <dbReference type="NCBI Taxonomy" id="3050037"/>
    <lineage>
        <taxon>Bacteria</taxon>
        <taxon>Pseudomonadati</taxon>
        <taxon>Pseudomonadota</taxon>
        <taxon>Alphaproteobacteria</taxon>
        <taxon>Rhodobacterales</taxon>
        <taxon>Paracoccaceae</taxon>
        <taxon>Sedimentitalea</taxon>
    </lineage>
</organism>
<dbReference type="InterPro" id="IPR015797">
    <property type="entry name" value="NUDIX_hydrolase-like_dom_sf"/>
</dbReference>
<dbReference type="CDD" id="cd06661">
    <property type="entry name" value="GGCT_like"/>
    <property type="match status" value="1"/>
</dbReference>
<dbReference type="InterPro" id="IPR009288">
    <property type="entry name" value="AIG2-like_dom"/>
</dbReference>
<gene>
    <name evidence="14" type="ORF">QO034_13875</name>
</gene>
<dbReference type="Gene3D" id="3.10.490.10">
    <property type="entry name" value="Gamma-glutamyl cyclotransferase-like"/>
    <property type="match status" value="1"/>
</dbReference>
<evidence type="ECO:0000256" key="3">
    <source>
        <dbReference type="ARBA" id="ARBA00012453"/>
    </source>
</evidence>
<evidence type="ECO:0000256" key="10">
    <source>
        <dbReference type="ARBA" id="ARBA00030308"/>
    </source>
</evidence>
<dbReference type="PANTHER" id="PTHR11839">
    <property type="entry name" value="UDP/ADP-SUGAR PYROPHOSPHATASE"/>
    <property type="match status" value="1"/>
</dbReference>
<evidence type="ECO:0000256" key="6">
    <source>
        <dbReference type="ARBA" id="ARBA00022801"/>
    </source>
</evidence>
<comment type="cofactor">
    <cofactor evidence="1">
        <name>Mg(2+)</name>
        <dbReference type="ChEBI" id="CHEBI:18420"/>
    </cofactor>
</comment>
<evidence type="ECO:0000256" key="8">
    <source>
        <dbReference type="ARBA" id="ARBA00025164"/>
    </source>
</evidence>
<dbReference type="Proteomes" id="UP001227126">
    <property type="component" value="Unassembled WGS sequence"/>
</dbReference>
<evidence type="ECO:0000256" key="4">
    <source>
        <dbReference type="ARBA" id="ARBA00013297"/>
    </source>
</evidence>
<dbReference type="Pfam" id="PF00293">
    <property type="entry name" value="NUDIX"/>
    <property type="match status" value="1"/>
</dbReference>
<dbReference type="SUPFAM" id="SSF110857">
    <property type="entry name" value="Gamma-glutamyl cyclotransferase-like"/>
    <property type="match status" value="1"/>
</dbReference>
<evidence type="ECO:0000256" key="1">
    <source>
        <dbReference type="ARBA" id="ARBA00001946"/>
    </source>
</evidence>
<keyword evidence="15" id="KW-1185">Reference proteome</keyword>
<evidence type="ECO:0000256" key="5">
    <source>
        <dbReference type="ARBA" id="ARBA00022723"/>
    </source>
</evidence>
<reference evidence="14 15" key="1">
    <citation type="submission" date="2023-05" db="EMBL/GenBank/DDBJ databases">
        <title>Sedimentitalea sp. nov. JM2-8.</title>
        <authorList>
            <person name="Huang J."/>
        </authorList>
    </citation>
    <scope>NUCLEOTIDE SEQUENCE [LARGE SCALE GENOMIC DNA]</scope>
    <source>
        <strain evidence="14 15">JM2-8</strain>
    </source>
</reference>
<accession>A0ABT7FGK2</accession>
<dbReference type="InterPro" id="IPR036568">
    <property type="entry name" value="GGCT-like_sf"/>
</dbReference>
<dbReference type="EC" id="3.6.1.13" evidence="3"/>
<dbReference type="InterPro" id="IPR013024">
    <property type="entry name" value="GGCT-like"/>
</dbReference>
<evidence type="ECO:0000313" key="14">
    <source>
        <dbReference type="EMBL" id="MDK3074203.1"/>
    </source>
</evidence>
<dbReference type="NCBIfam" id="TIGR00052">
    <property type="entry name" value="nudix-type nucleoside diphosphatase, YffH/AdpP family"/>
    <property type="match status" value="1"/>
</dbReference>
<keyword evidence="6" id="KW-0378">Hydrolase</keyword>
<dbReference type="EMBL" id="JASNJE010000016">
    <property type="protein sequence ID" value="MDK3074203.1"/>
    <property type="molecule type" value="Genomic_DNA"/>
</dbReference>
<evidence type="ECO:0000256" key="9">
    <source>
        <dbReference type="ARBA" id="ARBA00030162"/>
    </source>
</evidence>
<evidence type="ECO:0000313" key="15">
    <source>
        <dbReference type="Proteomes" id="UP001227126"/>
    </source>
</evidence>
<evidence type="ECO:0000256" key="7">
    <source>
        <dbReference type="ARBA" id="ARBA00022842"/>
    </source>
</evidence>
<dbReference type="InterPro" id="IPR000086">
    <property type="entry name" value="NUDIX_hydrolase_dom"/>
</dbReference>
<evidence type="ECO:0000256" key="2">
    <source>
        <dbReference type="ARBA" id="ARBA00007482"/>
    </source>
</evidence>
<evidence type="ECO:0000256" key="12">
    <source>
        <dbReference type="ARBA" id="ARBA00049546"/>
    </source>
</evidence>
<comment type="catalytic activity">
    <reaction evidence="12">
        <text>ADP-D-ribose + H2O = D-ribose 5-phosphate + AMP + 2 H(+)</text>
        <dbReference type="Rhea" id="RHEA:10412"/>
        <dbReference type="ChEBI" id="CHEBI:15377"/>
        <dbReference type="ChEBI" id="CHEBI:15378"/>
        <dbReference type="ChEBI" id="CHEBI:57967"/>
        <dbReference type="ChEBI" id="CHEBI:78346"/>
        <dbReference type="ChEBI" id="CHEBI:456215"/>
        <dbReference type="EC" id="3.6.1.13"/>
    </reaction>
</comment>
<dbReference type="Gene3D" id="3.90.79.10">
    <property type="entry name" value="Nucleoside Triphosphate Pyrophosphohydrolase"/>
    <property type="match status" value="1"/>
</dbReference>
<dbReference type="Pfam" id="PF06094">
    <property type="entry name" value="GGACT"/>
    <property type="match status" value="1"/>
</dbReference>
<evidence type="ECO:0000256" key="11">
    <source>
        <dbReference type="ARBA" id="ARBA00033056"/>
    </source>
</evidence>
<keyword evidence="5" id="KW-0479">Metal-binding</keyword>
<dbReference type="SUPFAM" id="SSF55811">
    <property type="entry name" value="Nudix"/>
    <property type="match status" value="1"/>
</dbReference>
<proteinExistence type="inferred from homology"/>
<feature type="domain" description="Nudix hydrolase" evidence="13">
    <location>
        <begin position="219"/>
        <end position="358"/>
    </location>
</feature>
<name>A0ABT7FGK2_9RHOB</name>
<comment type="function">
    <text evidence="8">Acts on ADP-mannose and ADP-glucose as well as ADP-ribose. Prevents glycogen biosynthesis. The reaction catalyzed by this enzyme is a limiting step of the gluconeogenic process.</text>
</comment>
<evidence type="ECO:0000259" key="13">
    <source>
        <dbReference type="PROSITE" id="PS51462"/>
    </source>
</evidence>
<dbReference type="InterPro" id="IPR020084">
    <property type="entry name" value="NUDIX_hydrolase_CS"/>
</dbReference>
<comment type="similarity">
    <text evidence="2">Belongs to the Nudix hydrolase family. NudF subfamily.</text>
</comment>
<dbReference type="PROSITE" id="PS51462">
    <property type="entry name" value="NUDIX"/>
    <property type="match status" value="1"/>
</dbReference>
<sequence length="373" mass="41085">MASLFFYGTLRHTPLLEIVLGKAPERLDGCPARLADHAVRSVPGEPFPTLIAAPGETAPGLLVRGLTEQDIARLRFYESGFDFDLVTLDVTDDDGTPTTAQVFFPKPGLWDTEDDWSLPDWTAKWAGISIQAAREVMAWHGRKTGAEIAAGFAGIRRRAAAVVAARNRVPDTVRDLAGDVTVLAHKRPYANFFAVEEMDLRVRRYDQRMGPVVNRAALAVGQAAVVLPYDPRLDTVLLVEQFRAPVFMAGDQMPWVWEPIAGPLEPGETAEEAARREALEEADLAFRYLEPAGEMYSSTGSSTEYLYLFIGVTDLPDTAAGLGGVDAGEDIRSAVIAFDELMQRVDDRLCRDMPLVTTALWLARHRDRLRSGQ</sequence>
<protein>
    <recommendedName>
        <fullName evidence="4">ADP-ribose pyrophosphatase</fullName>
        <ecNumber evidence="3">3.6.1.13</ecNumber>
    </recommendedName>
    <alternativeName>
        <fullName evidence="9">ADP-ribose diphosphatase</fullName>
    </alternativeName>
    <alternativeName>
        <fullName evidence="11">ADP-ribose phosphohydrolase</fullName>
    </alternativeName>
    <alternativeName>
        <fullName evidence="10">Adenosine diphosphoribose pyrophosphatase</fullName>
    </alternativeName>
</protein>
<dbReference type="PANTHER" id="PTHR11839:SF5">
    <property type="entry name" value="ADP-RIBOSE PYROPHOSPHATASE"/>
    <property type="match status" value="1"/>
</dbReference>
<comment type="caution">
    <text evidence="14">The sequence shown here is derived from an EMBL/GenBank/DDBJ whole genome shotgun (WGS) entry which is preliminary data.</text>
</comment>
<dbReference type="InterPro" id="IPR004385">
    <property type="entry name" value="NDP_pyrophosphatase"/>
</dbReference>
<keyword evidence="7" id="KW-0460">Magnesium</keyword>